<name>A0A7S1NVT4_9EUGL</name>
<organism evidence="2">
    <name type="scientific">Eutreptiella gymnastica</name>
    <dbReference type="NCBI Taxonomy" id="73025"/>
    <lineage>
        <taxon>Eukaryota</taxon>
        <taxon>Discoba</taxon>
        <taxon>Euglenozoa</taxon>
        <taxon>Euglenida</taxon>
        <taxon>Spirocuta</taxon>
        <taxon>Euglenophyceae</taxon>
        <taxon>Eutreptiales</taxon>
        <taxon>Eutreptiaceae</taxon>
        <taxon>Eutreptiella</taxon>
    </lineage>
</organism>
<evidence type="ECO:0000256" key="1">
    <source>
        <dbReference type="SAM" id="MobiDB-lite"/>
    </source>
</evidence>
<evidence type="ECO:0000313" key="2">
    <source>
        <dbReference type="EMBL" id="CAD9044296.1"/>
    </source>
</evidence>
<feature type="compositionally biased region" description="Polar residues" evidence="1">
    <location>
        <begin position="27"/>
        <end position="41"/>
    </location>
</feature>
<sequence>MQPKIWSFFDFGTEHAQSGPKRAKTGPQGQQRVRKNGTTQPMPHAPPVGHQARRTQSMLPQLRGRAAYGCFGPMPTESFQCPAVFSKDIRTTMEAGQWALYWKQAAPSILDAFKVLGCWDNVAYFQKLASLAKEAEICLTQPITCSVAEGSFRALKGLLSSDRQALS</sequence>
<protein>
    <submittedName>
        <fullName evidence="2">Uncharacterized protein</fullName>
    </submittedName>
</protein>
<accession>A0A7S1NVT4</accession>
<gene>
    <name evidence="2" type="ORF">EGYM00392_LOCUS55479</name>
</gene>
<dbReference type="AlphaFoldDB" id="A0A7S1NVT4"/>
<reference evidence="2" key="1">
    <citation type="submission" date="2021-01" db="EMBL/GenBank/DDBJ databases">
        <authorList>
            <person name="Corre E."/>
            <person name="Pelletier E."/>
            <person name="Niang G."/>
            <person name="Scheremetjew M."/>
            <person name="Finn R."/>
            <person name="Kale V."/>
            <person name="Holt S."/>
            <person name="Cochrane G."/>
            <person name="Meng A."/>
            <person name="Brown T."/>
            <person name="Cohen L."/>
        </authorList>
    </citation>
    <scope>NUCLEOTIDE SEQUENCE</scope>
    <source>
        <strain evidence="2">NIES-381</strain>
    </source>
</reference>
<feature type="region of interest" description="Disordered" evidence="1">
    <location>
        <begin position="10"/>
        <end position="53"/>
    </location>
</feature>
<dbReference type="EMBL" id="HBGA01152678">
    <property type="protein sequence ID" value="CAD9044296.1"/>
    <property type="molecule type" value="Transcribed_RNA"/>
</dbReference>
<proteinExistence type="predicted"/>